<reference evidence="2" key="1">
    <citation type="submission" date="2015-12" db="EMBL/GenBank/DDBJ databases">
        <title>De novo transcriptome assembly of four potential Pierce s Disease insect vectors from Arizona vineyards.</title>
        <authorList>
            <person name="Tassone E.E."/>
        </authorList>
    </citation>
    <scope>NUCLEOTIDE SEQUENCE</scope>
</reference>
<dbReference type="CDD" id="cd00063">
    <property type="entry name" value="FN3"/>
    <property type="match status" value="1"/>
</dbReference>
<dbReference type="InterPro" id="IPR003961">
    <property type="entry name" value="FN3_dom"/>
</dbReference>
<evidence type="ECO:0000313" key="2">
    <source>
        <dbReference type="EMBL" id="JAS07834.1"/>
    </source>
</evidence>
<dbReference type="EMBL" id="GEDC01029464">
    <property type="protein sequence ID" value="JAS07834.1"/>
    <property type="molecule type" value="Transcribed_RNA"/>
</dbReference>
<dbReference type="SUPFAM" id="SSF49265">
    <property type="entry name" value="Fibronectin type III"/>
    <property type="match status" value="1"/>
</dbReference>
<dbReference type="InterPro" id="IPR013783">
    <property type="entry name" value="Ig-like_fold"/>
</dbReference>
<feature type="domain" description="Fibronectin type-III" evidence="1">
    <location>
        <begin position="190"/>
        <end position="275"/>
    </location>
</feature>
<organism evidence="2">
    <name type="scientific">Clastoptera arizonana</name>
    <name type="common">Arizona spittle bug</name>
    <dbReference type="NCBI Taxonomy" id="38151"/>
    <lineage>
        <taxon>Eukaryota</taxon>
        <taxon>Metazoa</taxon>
        <taxon>Ecdysozoa</taxon>
        <taxon>Arthropoda</taxon>
        <taxon>Hexapoda</taxon>
        <taxon>Insecta</taxon>
        <taxon>Pterygota</taxon>
        <taxon>Neoptera</taxon>
        <taxon>Paraneoptera</taxon>
        <taxon>Hemiptera</taxon>
        <taxon>Auchenorrhyncha</taxon>
        <taxon>Cercopoidea</taxon>
        <taxon>Clastopteridae</taxon>
        <taxon>Clastoptera</taxon>
    </lineage>
</organism>
<dbReference type="Pfam" id="PF00041">
    <property type="entry name" value="fn3"/>
    <property type="match status" value="1"/>
</dbReference>
<evidence type="ECO:0000313" key="3">
    <source>
        <dbReference type="EMBL" id="JAS28190.1"/>
    </source>
</evidence>
<evidence type="ECO:0000259" key="1">
    <source>
        <dbReference type="SMART" id="SM00060"/>
    </source>
</evidence>
<proteinExistence type="predicted"/>
<dbReference type="InterPro" id="IPR036116">
    <property type="entry name" value="FN3_sf"/>
</dbReference>
<dbReference type="Gene3D" id="2.60.40.10">
    <property type="entry name" value="Immunoglobulins"/>
    <property type="match status" value="2"/>
</dbReference>
<dbReference type="AlphaFoldDB" id="A0A1B6C383"/>
<accession>A0A1B6C383</accession>
<feature type="non-terminal residue" evidence="2">
    <location>
        <position position="1"/>
    </location>
</feature>
<protein>
    <recommendedName>
        <fullName evidence="1">Fibronectin type-III domain-containing protein</fullName>
    </recommendedName>
</protein>
<gene>
    <name evidence="3" type="ORF">g.15586</name>
    <name evidence="2" type="ORF">g.15587</name>
</gene>
<name>A0A1B6C383_9HEMI</name>
<feature type="domain" description="Fibronectin type-III" evidence="1">
    <location>
        <begin position="290"/>
        <end position="369"/>
    </location>
</feature>
<sequence length="424" mass="48265">LKIELNGSEVFVWQNFSTLSDPPLMKYKDPNASRPEFNFFTSATYGEVTGLIMRTFQQGKEDASLYTSPFFVDHHKAICVHLEADSESPEAWITGEVTTSSTQRIWLTQYLKDKENKVSLVMDLPENLRTTPINFFLQIFPVDGHQLNVMKIAVCSENSTVVEYESSNSTELVTQENTQKKVSKEETHEVIHSGFEELAGKFPGSVIIRWSVDLEGGQSMEHLIQYQCLKRLGCDKECPPDVQQVKVWTPSVTLTNLLPYTRYLVVVSVANRSSSHINVETMEEGPTEIPLPSNRTQIRYHNAVTIHWTPVSVCSGQFKRYRFFHYYANDLNQVLSRGETTEPAVTLHNIHPHKLYVVRVYIETTAGWNKDRYLEINIPANGTMRRSGFFGYPRSKASLQSPANLVKFFGVIYIVTVFGQMVGI</sequence>
<dbReference type="SMART" id="SM00060">
    <property type="entry name" value="FN3"/>
    <property type="match status" value="2"/>
</dbReference>
<dbReference type="EMBL" id="GEDC01009108">
    <property type="protein sequence ID" value="JAS28190.1"/>
    <property type="molecule type" value="Transcribed_RNA"/>
</dbReference>